<proteinExistence type="predicted"/>
<evidence type="ECO:0000313" key="4">
    <source>
        <dbReference type="EMBL" id="QCI64188.1"/>
    </source>
</evidence>
<protein>
    <submittedName>
        <fullName evidence="4">Autotransporter domain-containing protein</fullName>
    </submittedName>
</protein>
<dbReference type="NCBIfam" id="TIGR01414">
    <property type="entry name" value="autotrans_barl"/>
    <property type="match status" value="1"/>
</dbReference>
<dbReference type="InterPro" id="IPR036709">
    <property type="entry name" value="Autotransporte_beta_dom_sf"/>
</dbReference>
<dbReference type="InterPro" id="IPR030895">
    <property type="entry name" value="T5SS_PEPC_rpt"/>
</dbReference>
<dbReference type="RefSeq" id="WP_136959644.1">
    <property type="nucleotide sequence ID" value="NZ_CP039690.1"/>
</dbReference>
<dbReference type="Gene3D" id="2.40.128.130">
    <property type="entry name" value="Autotransporter beta-domain"/>
    <property type="match status" value="1"/>
</dbReference>
<dbReference type="KEGG" id="pstg:E8M01_07975"/>
<evidence type="ECO:0000256" key="2">
    <source>
        <dbReference type="SAM" id="MobiDB-lite"/>
    </source>
</evidence>
<name>A0A4D7B008_9HYPH</name>
<dbReference type="InterPro" id="IPR011050">
    <property type="entry name" value="Pectin_lyase_fold/virulence"/>
</dbReference>
<dbReference type="SUPFAM" id="SSF51126">
    <property type="entry name" value="Pectin lyase-like"/>
    <property type="match status" value="2"/>
</dbReference>
<keyword evidence="1" id="KW-0732">Signal</keyword>
<keyword evidence="5" id="KW-1185">Reference proteome</keyword>
<feature type="region of interest" description="Disordered" evidence="2">
    <location>
        <begin position="1"/>
        <end position="37"/>
    </location>
</feature>
<dbReference type="InterPro" id="IPR005546">
    <property type="entry name" value="Autotransporte_beta"/>
</dbReference>
<dbReference type="Pfam" id="PF12951">
    <property type="entry name" value="PATR"/>
    <property type="match status" value="6"/>
</dbReference>
<dbReference type="Gene3D" id="2.160.20.20">
    <property type="match status" value="2"/>
</dbReference>
<sequence>MGGVSSLPGTTAVTARHLTVSPRGTTSPRGRKTETSTEKCRSSVAWSNRHVVFFPRHLRRFVLSRTPRAWRCGPASQSLREPPRMVAHLRRNRLLSSTALAGCRPAGPTAPTLSLALAGLVTLLGAAPVSAADVTWIGIGNQSWTDGSQWSPANPPTSADRAILNGGGGPAVISTLSGVGVAGSIELRDNAQLILDNNATLGVGTNILIGTINNAAVSTLRVEGGAQTTTIGLFVGNATGSSGVVDVSGAASALHVIGQAEIGGSGAGTLTIRAGGAVSVGVGGIGTLNVGTAGGGAGTLRMGDATGVGTLAASTVDLRNNASSVVFDGTGSQAFAPLITGSGFVVKNGSGTVTLTGANSYTGGTTLNAGVLTVGNSAALGLGGLTVGGSSTLDSNASVSLGNAIVLNANLTIGGSNALTLNGGISGAGGLFKNGSATLTLNGVNTFTGGMAINGGTVQAASDGNLGTPGGQITFSNTTIVGGAGTGADAVLRTTTSFSSAKTMAFTSGGGRIETVAGTTLTLSGAISTGGSASFFKQGDGTLVLTGDSSANYFGRTWVHGGTLRIEGGGKLGSVATGGQAYISNGATVVVTGSGSAWETFSQMRVGEHGSGTLRIENGGTVRNGSGGGTVGIVGGGGASEVVITGLGSQWLGNGANLYVGHSNAGSLTVSDQGVLRLGAAGNGTIIAGLSGGAAGGTINIGAAEASAAAAAGTLQVGIVDLNAASRLAFNHTEAGYSFAPTIVGAGQVRQVNGTTILAGAHTYSGGTAIVGGVLQVTSEANLGDVAGGLTIGNGTLRVTSGFASGRNVVLTGASATMEIQAGGHVLSDDIDGAGGLTKTGAGTLTLTGANSYAGTTTISAGTLQLGTGGTSGSITGNVVNNAALIFNRSDAVTFTGAVSGSGTLRHIGGGLTNLSGNSGGFSGTTTVEAGTLAVNGALGGTLVVQSGATLGGIGTVGSLGSSATIAAGGVHAPGNSIGTQIIAGNYVNHGALVIEGTPAATDKLVVAGSVDISGATLNLVLSPATAASWPALNGPYILIDKQSAGAVTGTFGTVTNNLLFLDLSLNYAGGDGNDVTLQLTRNDASFSSLAITRNQIATAGAIESLPNSNPIWQAVALSSDPDIVRRSFDALSGEIHASAKTALVEDSRFVREAATDRLRAAFGAVAASTLPVMAYAGGDPIPVAATTDRLAVWGQAFGAWGHTKSDGNAARLDRSTGGFFLGADAPVFDSWRLGVLAGYSRTSFSARDRASNGGSDNYHLGLYGGTQWGSLGFRTGLAYTWHDISANRSVVFPGFNDSLKGNYHAGTFQAFGEFGYRIDLSQVALEPFANLAYVNLRTDGFTEQGGAAALSGTGQTTQATFTTLGLRAAAGFDLASVRATVRGTLGWRHAFGDITPLVTLAFAGSSAFTVGGVPIAKNAAVLEAGLDLNLSPAATLGLAYSGQLASGAQQHGMKANLAVRF</sequence>
<evidence type="ECO:0000313" key="5">
    <source>
        <dbReference type="Proteomes" id="UP000298781"/>
    </source>
</evidence>
<dbReference type="InterPro" id="IPR013425">
    <property type="entry name" value="Autotrns_rpt"/>
</dbReference>
<dbReference type="SUPFAM" id="SSF103515">
    <property type="entry name" value="Autotransporter"/>
    <property type="match status" value="1"/>
</dbReference>
<dbReference type="NCBIfam" id="TIGR02601">
    <property type="entry name" value="autotrns_rpt"/>
    <property type="match status" value="5"/>
</dbReference>
<dbReference type="Pfam" id="PF03797">
    <property type="entry name" value="Autotransporter"/>
    <property type="match status" value="1"/>
</dbReference>
<reference evidence="4 5" key="1">
    <citation type="submission" date="2019-04" db="EMBL/GenBank/DDBJ databases">
        <title>Phreatobacter aquaticus sp. nov.</title>
        <authorList>
            <person name="Choi A."/>
        </authorList>
    </citation>
    <scope>NUCLEOTIDE SEQUENCE [LARGE SCALE GENOMIC DNA]</scope>
    <source>
        <strain evidence="4 5">KCTC 52518</strain>
    </source>
</reference>
<dbReference type="GO" id="GO:0019867">
    <property type="term" value="C:outer membrane"/>
    <property type="evidence" value="ECO:0007669"/>
    <property type="project" value="InterPro"/>
</dbReference>
<dbReference type="Proteomes" id="UP000298781">
    <property type="component" value="Chromosome"/>
</dbReference>
<evidence type="ECO:0000259" key="3">
    <source>
        <dbReference type="PROSITE" id="PS51208"/>
    </source>
</evidence>
<dbReference type="SMART" id="SM00869">
    <property type="entry name" value="Autotransporter"/>
    <property type="match status" value="1"/>
</dbReference>
<dbReference type="EMBL" id="CP039690">
    <property type="protein sequence ID" value="QCI64188.1"/>
    <property type="molecule type" value="Genomic_DNA"/>
</dbReference>
<feature type="domain" description="Autotransporter" evidence="3">
    <location>
        <begin position="1186"/>
        <end position="1462"/>
    </location>
</feature>
<dbReference type="OrthoDB" id="7195851at2"/>
<dbReference type="InterPro" id="IPR012332">
    <property type="entry name" value="Autotransporter_pectin_lyase_C"/>
</dbReference>
<dbReference type="PROSITE" id="PS51208">
    <property type="entry name" value="AUTOTRANSPORTER"/>
    <property type="match status" value="1"/>
</dbReference>
<evidence type="ECO:0000256" key="1">
    <source>
        <dbReference type="ARBA" id="ARBA00022729"/>
    </source>
</evidence>
<accession>A0A4D7B008</accession>
<gene>
    <name evidence="4" type="ORF">E8M01_07975</name>
</gene>
<organism evidence="4 5">
    <name type="scientific">Phreatobacter stygius</name>
    <dbReference type="NCBI Taxonomy" id="1940610"/>
    <lineage>
        <taxon>Bacteria</taxon>
        <taxon>Pseudomonadati</taxon>
        <taxon>Pseudomonadota</taxon>
        <taxon>Alphaproteobacteria</taxon>
        <taxon>Hyphomicrobiales</taxon>
        <taxon>Phreatobacteraceae</taxon>
        <taxon>Phreatobacter</taxon>
    </lineage>
</organism>
<dbReference type="InterPro" id="IPR006315">
    <property type="entry name" value="OM_autotransptr_brl_dom"/>
</dbReference>
<dbReference type="NCBIfam" id="TIGR04393">
    <property type="entry name" value="rpt_T5SS_PEPC"/>
    <property type="match status" value="2"/>
</dbReference>